<dbReference type="VEuPathDB" id="AmoebaDB:EHI7A_072040"/>
<feature type="domain" description="tRNA(Ile)-lysidine/2-thiocytidine synthase N-terminal" evidence="3">
    <location>
        <begin position="36"/>
        <end position="199"/>
    </location>
</feature>
<dbReference type="CDD" id="cd24138">
    <property type="entry name" value="TtcA-like"/>
    <property type="match status" value="1"/>
</dbReference>
<dbReference type="VEuPathDB" id="AmoebaDB:KM1_139310"/>
<evidence type="ECO:0000256" key="1">
    <source>
        <dbReference type="ARBA" id="ARBA00022679"/>
    </source>
</evidence>
<dbReference type="InterPro" id="IPR011063">
    <property type="entry name" value="TilS/TtcA_N"/>
</dbReference>
<keyword evidence="2" id="KW-0547">Nucleotide-binding</keyword>
<evidence type="ECO:0000313" key="4">
    <source>
        <dbReference type="EMBL" id="GAT94194.1"/>
    </source>
</evidence>
<dbReference type="Proteomes" id="UP000078387">
    <property type="component" value="Unassembled WGS sequence"/>
</dbReference>
<keyword evidence="2" id="KW-0067">ATP-binding</keyword>
<name>A0A5K1V772_ENTHI</name>
<reference evidence="4 5" key="1">
    <citation type="submission" date="2016-05" db="EMBL/GenBank/DDBJ databases">
        <title>First whole genome sequencing of Entamoeba histolytica HM1:IMSS-clone-6.</title>
        <authorList>
            <person name="Mukherjee Avik.K."/>
            <person name="Izumyama S."/>
            <person name="Nakada-Tsukui K."/>
            <person name="Nozaki T."/>
        </authorList>
    </citation>
    <scope>NUCLEOTIDE SEQUENCE [LARGE SCALE GENOMIC DNA]</scope>
    <source>
        <strain evidence="4 5">HM1:IMSS clone 6</strain>
    </source>
</reference>
<dbReference type="GO" id="GO:0005524">
    <property type="term" value="F:ATP binding"/>
    <property type="evidence" value="ECO:0007669"/>
    <property type="project" value="UniProtKB-KW"/>
</dbReference>
<dbReference type="Gene3D" id="3.40.50.620">
    <property type="entry name" value="HUPs"/>
    <property type="match status" value="1"/>
</dbReference>
<dbReference type="Pfam" id="PF01171">
    <property type="entry name" value="ATP_bind_3"/>
    <property type="match status" value="1"/>
</dbReference>
<protein>
    <submittedName>
        <fullName evidence="4">Pp-loop family protein</fullName>
    </submittedName>
</protein>
<organism evidence="4 5">
    <name type="scientific">Entamoeba histolytica</name>
    <dbReference type="NCBI Taxonomy" id="5759"/>
    <lineage>
        <taxon>Eukaryota</taxon>
        <taxon>Amoebozoa</taxon>
        <taxon>Evosea</taxon>
        <taxon>Archamoebae</taxon>
        <taxon>Mastigamoebida</taxon>
        <taxon>Entamoebidae</taxon>
        <taxon>Entamoeba</taxon>
    </lineage>
</organism>
<feature type="binding site" evidence="2">
    <location>
        <begin position="40"/>
        <end position="42"/>
    </location>
    <ligand>
        <name>ATP</name>
        <dbReference type="ChEBI" id="CHEBI:30616"/>
    </ligand>
</feature>
<dbReference type="VEuPathDB" id="AmoebaDB:EHI5A_031210"/>
<dbReference type="PANTHER" id="PTHR43686:SF1">
    <property type="entry name" value="AMINOTRAN_5 DOMAIN-CONTAINING PROTEIN"/>
    <property type="match status" value="1"/>
</dbReference>
<dbReference type="PANTHER" id="PTHR43686">
    <property type="entry name" value="SULFURTRANSFERASE-RELATED"/>
    <property type="match status" value="1"/>
</dbReference>
<feature type="binding site" evidence="2">
    <location>
        <position position="151"/>
    </location>
    <ligand>
        <name>ATP</name>
        <dbReference type="ChEBI" id="CHEBI:30616"/>
    </ligand>
</feature>
<gene>
    <name evidence="4" type="ORF">CL6EHI_000620</name>
</gene>
<dbReference type="PIRSF" id="PIRSF004976">
    <property type="entry name" value="ATPase_YdaO"/>
    <property type="match status" value="1"/>
</dbReference>
<dbReference type="AlphaFoldDB" id="A0A5K1V772"/>
<feature type="binding site" evidence="2">
    <location>
        <position position="146"/>
    </location>
    <ligand>
        <name>ATP</name>
        <dbReference type="ChEBI" id="CHEBI:30616"/>
    </ligand>
</feature>
<dbReference type="InterPro" id="IPR014729">
    <property type="entry name" value="Rossmann-like_a/b/a_fold"/>
</dbReference>
<dbReference type="InterPro" id="IPR035107">
    <property type="entry name" value="tRNA_thiolation_TtcA_Ctu1"/>
</dbReference>
<dbReference type="EMBL" id="BDEQ01000001">
    <property type="protein sequence ID" value="GAT94194.1"/>
    <property type="molecule type" value="Genomic_DNA"/>
</dbReference>
<dbReference type="SUPFAM" id="SSF52402">
    <property type="entry name" value="Adenine nucleotide alpha hydrolases-like"/>
    <property type="match status" value="1"/>
</dbReference>
<dbReference type="GO" id="GO:0016740">
    <property type="term" value="F:transferase activity"/>
    <property type="evidence" value="ECO:0007669"/>
    <property type="project" value="UniProtKB-KW"/>
</dbReference>
<feature type="binding site" evidence="2">
    <location>
        <position position="72"/>
    </location>
    <ligand>
        <name>ATP</name>
        <dbReference type="ChEBI" id="CHEBI:30616"/>
    </ligand>
</feature>
<proteinExistence type="predicted"/>
<dbReference type="GO" id="GO:0008033">
    <property type="term" value="P:tRNA processing"/>
    <property type="evidence" value="ECO:0007669"/>
    <property type="project" value="InterPro"/>
</dbReference>
<keyword evidence="1" id="KW-0808">Transferase</keyword>
<evidence type="ECO:0000259" key="3">
    <source>
        <dbReference type="Pfam" id="PF01171"/>
    </source>
</evidence>
<dbReference type="VEuPathDB" id="AmoebaDB:EHI8A_079090"/>
<evidence type="ECO:0000256" key="2">
    <source>
        <dbReference type="PIRSR" id="PIRSR004976-51"/>
    </source>
</evidence>
<comment type="caution">
    <text evidence="4">The sequence shown here is derived from an EMBL/GenBank/DDBJ whole genome shotgun (WGS) entry which is preliminary data.</text>
</comment>
<sequence length="250" mass="28820">MSTIKIPVGEKKIFKKIYTNFWKMNEREKIVAPHDKIIIGFSGGKDSFLLVHVLSTLGKTSHFPLDILVVHVTNEQVGYQLNIEDSKALCESLGIPFITLESEPVSRFDIEDADKNTTFCLNCGKNRRRALLEYAKEHGYTSIALGHHMDDVAETLLMNQMFCGCIAGIPAQFTTEKYGVKFIRPLIEVPVVFIQEWTKYIELPRLIRCKYEKDSMRGEVREMLEHFKKNHPFIAHSIAQSPYNIKYEYL</sequence>
<dbReference type="VEuPathDB" id="AmoebaDB:EHI_000620"/>
<evidence type="ECO:0000313" key="5">
    <source>
        <dbReference type="Proteomes" id="UP000078387"/>
    </source>
</evidence>
<dbReference type="OMA" id="PCGVFRR"/>
<accession>A0A5K1V772</accession>
<feature type="binding site" evidence="2">
    <location>
        <position position="46"/>
    </location>
    <ligand>
        <name>ATP</name>
        <dbReference type="ChEBI" id="CHEBI:30616"/>
    </ligand>
</feature>